<proteinExistence type="predicted"/>
<dbReference type="GO" id="GO:0001227">
    <property type="term" value="F:DNA-binding transcription repressor activity, RNA polymerase II-specific"/>
    <property type="evidence" value="ECO:0007669"/>
    <property type="project" value="InterPro"/>
</dbReference>
<dbReference type="InterPro" id="IPR039725">
    <property type="entry name" value="CC2D1A/B"/>
</dbReference>
<evidence type="ECO:0000259" key="1">
    <source>
        <dbReference type="PROSITE" id="PS50004"/>
    </source>
</evidence>
<name>A0A8R1IVB4_CAEJA</name>
<evidence type="ECO:0000313" key="2">
    <source>
        <dbReference type="EnsemblMetazoa" id="CJA39090.1"/>
    </source>
</evidence>
<organism evidence="2 3">
    <name type="scientific">Caenorhabditis japonica</name>
    <dbReference type="NCBI Taxonomy" id="281687"/>
    <lineage>
        <taxon>Eukaryota</taxon>
        <taxon>Metazoa</taxon>
        <taxon>Ecdysozoa</taxon>
        <taxon>Nematoda</taxon>
        <taxon>Chromadorea</taxon>
        <taxon>Rhabditida</taxon>
        <taxon>Rhabditina</taxon>
        <taxon>Rhabditomorpha</taxon>
        <taxon>Rhabditoidea</taxon>
        <taxon>Rhabditidae</taxon>
        <taxon>Peloderinae</taxon>
        <taxon>Caenorhabditis</taxon>
    </lineage>
</organism>
<dbReference type="Gene3D" id="2.60.40.150">
    <property type="entry name" value="C2 domain"/>
    <property type="match status" value="1"/>
</dbReference>
<keyword evidence="3" id="KW-1185">Reference proteome</keyword>
<dbReference type="PANTHER" id="PTHR13076:SF9">
    <property type="entry name" value="COILED-COIL AND C2 DOMAIN-CONTAINING PROTEIN 1-LIKE"/>
    <property type="match status" value="1"/>
</dbReference>
<dbReference type="InterPro" id="IPR035892">
    <property type="entry name" value="C2_domain_sf"/>
</dbReference>
<protein>
    <submittedName>
        <fullName evidence="2">C2 domain-containing protein</fullName>
    </submittedName>
</protein>
<feature type="domain" description="C2" evidence="1">
    <location>
        <begin position="1"/>
        <end position="111"/>
    </location>
</feature>
<dbReference type="PROSITE" id="PS50004">
    <property type="entry name" value="C2"/>
    <property type="match status" value="1"/>
</dbReference>
<dbReference type="Pfam" id="PF00168">
    <property type="entry name" value="C2"/>
    <property type="match status" value="1"/>
</dbReference>
<dbReference type="SUPFAM" id="SSF49562">
    <property type="entry name" value="C2 domain (Calcium/lipid-binding domain, CaLB)"/>
    <property type="match status" value="1"/>
</dbReference>
<evidence type="ECO:0000313" key="3">
    <source>
        <dbReference type="Proteomes" id="UP000005237"/>
    </source>
</evidence>
<dbReference type="Proteomes" id="UP000005237">
    <property type="component" value="Unassembled WGS sequence"/>
</dbReference>
<reference evidence="3" key="1">
    <citation type="submission" date="2010-08" db="EMBL/GenBank/DDBJ databases">
        <authorList>
            <consortium name="Caenorhabditis japonica Sequencing Consortium"/>
            <person name="Wilson R.K."/>
        </authorList>
    </citation>
    <scope>NUCLEOTIDE SEQUENCE [LARGE SCALE GENOMIC DNA]</scope>
    <source>
        <strain evidence="3">DF5081</strain>
    </source>
</reference>
<accession>A0A8R1IVB4</accession>
<dbReference type="InterPro" id="IPR000008">
    <property type="entry name" value="C2_dom"/>
</dbReference>
<dbReference type="PANTHER" id="PTHR13076">
    <property type="entry name" value="COILED-COIL AND C2 DOMAIN-CONTAINING PROTEIN 1-LIKE"/>
    <property type="match status" value="1"/>
</dbReference>
<reference evidence="2" key="2">
    <citation type="submission" date="2022-06" db="UniProtKB">
        <authorList>
            <consortium name="EnsemblMetazoa"/>
        </authorList>
    </citation>
    <scope>IDENTIFICATION</scope>
    <source>
        <strain evidence="2">DF5081</strain>
    </source>
</reference>
<dbReference type="EnsemblMetazoa" id="CJA39090.1">
    <property type="protein sequence ID" value="CJA39090.1"/>
    <property type="gene ID" value="WBGene00214937"/>
</dbReference>
<sequence>MRDVPLPSGYEVHHANIFVRYTFPPVVSDQPQTGKTKTVANTTSPQFAESIILNIGSGKSRNSKLQRVFKRGGLKFEVYQKGGFMRSDKLLGTCEWKLEKLEQSAELEESLPLKEGRKAVGGLLSAKIRIREPIGDAKAQSIAQKWLILDS</sequence>
<dbReference type="AlphaFoldDB" id="A0A8R1IVB4"/>